<dbReference type="EMBL" id="CP003620">
    <property type="protein sequence ID" value="AFZ13108.1"/>
    <property type="molecule type" value="Genomic_DNA"/>
</dbReference>
<dbReference type="OrthoDB" id="531045at2"/>
<evidence type="ECO:0000313" key="2">
    <source>
        <dbReference type="Proteomes" id="UP000010472"/>
    </source>
</evidence>
<name>K9VYB5_9CYAN</name>
<evidence type="ECO:0000313" key="1">
    <source>
        <dbReference type="EMBL" id="AFZ13108.1"/>
    </source>
</evidence>
<dbReference type="AlphaFoldDB" id="K9VYB5"/>
<sequence length="115" mass="13124">MARYTCSFILAVPIGSLQQGIIEVLESCNFDIVYNTPDNIMAREIPGKVSYAKLARAEVLIERATATEKEVRINVVVKNEELPLQVENHCHQMFDRVHQGILEYRHWQLVESVVG</sequence>
<protein>
    <submittedName>
        <fullName evidence="1">Uncharacterized protein</fullName>
    </submittedName>
</protein>
<dbReference type="STRING" id="1173022.Cri9333_2237"/>
<gene>
    <name evidence="1" type="ORF">Cri9333_2237</name>
</gene>
<accession>K9VYB5</accession>
<dbReference type="eggNOG" id="ENOG5032TU1">
    <property type="taxonomic scope" value="Bacteria"/>
</dbReference>
<organism evidence="1 2">
    <name type="scientific">Crinalium epipsammum PCC 9333</name>
    <dbReference type="NCBI Taxonomy" id="1173022"/>
    <lineage>
        <taxon>Bacteria</taxon>
        <taxon>Bacillati</taxon>
        <taxon>Cyanobacteriota</taxon>
        <taxon>Cyanophyceae</taxon>
        <taxon>Gomontiellales</taxon>
        <taxon>Gomontiellaceae</taxon>
        <taxon>Crinalium</taxon>
    </lineage>
</organism>
<dbReference type="KEGG" id="cep:Cri9333_2237"/>
<dbReference type="PATRIC" id="fig|1173022.3.peg.2421"/>
<keyword evidence="2" id="KW-1185">Reference proteome</keyword>
<dbReference type="Proteomes" id="UP000010472">
    <property type="component" value="Chromosome"/>
</dbReference>
<proteinExistence type="predicted"/>
<dbReference type="RefSeq" id="WP_015203222.1">
    <property type="nucleotide sequence ID" value="NC_019753.1"/>
</dbReference>
<dbReference type="HOGENOM" id="CLU_148524_0_0_3"/>
<reference evidence="1 2" key="1">
    <citation type="submission" date="2012-06" db="EMBL/GenBank/DDBJ databases">
        <title>Finished chromosome of genome of Crinalium epipsammum PCC 9333.</title>
        <authorList>
            <consortium name="US DOE Joint Genome Institute"/>
            <person name="Gugger M."/>
            <person name="Coursin T."/>
            <person name="Rippka R."/>
            <person name="Tandeau De Marsac N."/>
            <person name="Huntemann M."/>
            <person name="Wei C.-L."/>
            <person name="Han J."/>
            <person name="Detter J.C."/>
            <person name="Han C."/>
            <person name="Tapia R."/>
            <person name="Davenport K."/>
            <person name="Daligault H."/>
            <person name="Erkkila T."/>
            <person name="Gu W."/>
            <person name="Munk A.C.C."/>
            <person name="Teshima H."/>
            <person name="Xu Y."/>
            <person name="Chain P."/>
            <person name="Chen A."/>
            <person name="Krypides N."/>
            <person name="Mavromatis K."/>
            <person name="Markowitz V."/>
            <person name="Szeto E."/>
            <person name="Ivanova N."/>
            <person name="Mikhailova N."/>
            <person name="Ovchinnikova G."/>
            <person name="Pagani I."/>
            <person name="Pati A."/>
            <person name="Goodwin L."/>
            <person name="Peters L."/>
            <person name="Pitluck S."/>
            <person name="Woyke T."/>
            <person name="Kerfeld C."/>
        </authorList>
    </citation>
    <scope>NUCLEOTIDE SEQUENCE [LARGE SCALE GENOMIC DNA]</scope>
    <source>
        <strain evidence="1 2">PCC 9333</strain>
    </source>
</reference>